<feature type="transmembrane region" description="Helical" evidence="12">
    <location>
        <begin position="320"/>
        <end position="344"/>
    </location>
</feature>
<feature type="repeat" description="TPR" evidence="10">
    <location>
        <begin position="1017"/>
        <end position="1050"/>
    </location>
</feature>
<dbReference type="SUPFAM" id="SSF48452">
    <property type="entry name" value="TPR-like"/>
    <property type="match status" value="3"/>
</dbReference>
<dbReference type="Pfam" id="PF13374">
    <property type="entry name" value="TPR_10"/>
    <property type="match status" value="1"/>
</dbReference>
<evidence type="ECO:0000256" key="6">
    <source>
        <dbReference type="ARBA" id="ARBA00022989"/>
    </source>
</evidence>
<evidence type="ECO:0000313" key="14">
    <source>
        <dbReference type="Proteomes" id="UP000188268"/>
    </source>
</evidence>
<dbReference type="Pfam" id="PF13424">
    <property type="entry name" value="TPR_12"/>
    <property type="match status" value="2"/>
</dbReference>
<dbReference type="Gramene" id="OMO78463">
    <property type="protein sequence ID" value="OMO78463"/>
    <property type="gene ID" value="CCACVL1_14371"/>
</dbReference>
<dbReference type="OrthoDB" id="2020634at2759"/>
<accession>A0A1R3I798</accession>
<dbReference type="Pfam" id="PF04109">
    <property type="entry name" value="ATG9"/>
    <property type="match status" value="1"/>
</dbReference>
<gene>
    <name evidence="13" type="ORF">CCACVL1_14371</name>
</gene>
<dbReference type="OMA" id="PWAMILE"/>
<protein>
    <recommendedName>
        <fullName evidence="3">Autophagy-related protein 9</fullName>
    </recommendedName>
</protein>
<keyword evidence="6 12" id="KW-1133">Transmembrane helix</keyword>
<comment type="subcellular location">
    <subcellularLocation>
        <location evidence="1">Preautophagosomal structure membrane</location>
        <topology evidence="1">Multi-pass membrane protein</topology>
    </subcellularLocation>
</comment>
<evidence type="ECO:0000256" key="9">
    <source>
        <dbReference type="ARBA" id="ARBA00023136"/>
    </source>
</evidence>
<dbReference type="InterPro" id="IPR019734">
    <property type="entry name" value="TPR_rpt"/>
</dbReference>
<feature type="region of interest" description="Disordered" evidence="11">
    <location>
        <begin position="857"/>
        <end position="876"/>
    </location>
</feature>
<dbReference type="PROSITE" id="PS50005">
    <property type="entry name" value="TPR"/>
    <property type="match status" value="2"/>
</dbReference>
<evidence type="ECO:0000256" key="11">
    <source>
        <dbReference type="SAM" id="MobiDB-lite"/>
    </source>
</evidence>
<evidence type="ECO:0000256" key="7">
    <source>
        <dbReference type="ARBA" id="ARBA00023006"/>
    </source>
</evidence>
<evidence type="ECO:0000256" key="5">
    <source>
        <dbReference type="ARBA" id="ARBA00022692"/>
    </source>
</evidence>
<dbReference type="STRING" id="210143.A0A1R3I798"/>
<keyword evidence="10" id="KW-0802">TPR repeat</keyword>
<feature type="transmembrane region" description="Helical" evidence="12">
    <location>
        <begin position="402"/>
        <end position="428"/>
    </location>
</feature>
<dbReference type="GO" id="GO:0000422">
    <property type="term" value="P:autophagy of mitochondrion"/>
    <property type="evidence" value="ECO:0007669"/>
    <property type="project" value="TreeGrafter"/>
</dbReference>
<comment type="similarity">
    <text evidence="2">Belongs to the ATG9 family.</text>
</comment>
<evidence type="ECO:0000256" key="1">
    <source>
        <dbReference type="ARBA" id="ARBA00004511"/>
    </source>
</evidence>
<dbReference type="PANTHER" id="PTHR13038">
    <property type="entry name" value="APG9 AUTOPHAGY 9"/>
    <property type="match status" value="1"/>
</dbReference>
<sequence length="1439" mass="162622">MMFRVQKATNALGIFKWRCGGESSLTTGLLGDVPPEIELSDYGRVPPSPGSESPSGLLHGETLSVEPIADLDLFFERLYSYYCEKGLWCIIIKWIVELLSLGFTICFSGFFLLFVDWNGLRNAKCGMDAFESGIKPCDLAKEALHEHPLTPLTLSKAIIVGYLGLFSIYWIFCFLRFFAQLKDTLGIRHFYYNSLHVTDNEIQTMPWATILERVVRLQSSQQLCVVKELSAHDVVMRLMRKENYLIGMLNKGVLAFPISPWVPGAGPKVKYGPDGRHHRLILTKTLEWTLNWCILQSMFDRNFRVRTDFISNPRTLKKRLMVVGLAMLLLCPFLVIFMLVYLFLRHAEQFYNHPSTASSRRWSNLSKWIFREFNEVDHLFKHRINSSVMHASEYLKQFPSPIISIIAKFISFVSGGFAAILIIIAFLEESLLEGHIFGRNLLWYAAVFGTITAISRAAVTDELLVLDPEGAMSMVVQHTHFMPKRWRGKENTETVRIEFETLFQYTGMMLVEEMASIFLTPFLLMFVVPKRVDDILQFIADYTVQVEGVGHVCSFSAFDFKSHGNGNYGSPYNAPRAKRSSQGKMEKSFLSFQSTYPSWEPNDHGKQFLSNIRTFREQKLQGQGARYANSQGRLWRGSPLRTYVDRNGLLSREMQQNIPGTGYNLGSLWLIDADQKNHPYLLDWYYTSRTDHVTSYGRETATRPFEPNEQQHGDFWAPTNMTHNEAREEDYWPYHYEDRSQSHLEASTSAPFFHESVIQHHDTGDLGHRTRSHWWARSGTHGAHPQSSFLEPPDFNRYSSDHHYENFSERSVEEQEQFLDWSDSRKLSRTTVLDDDLETGGGDAVSFAFCIFSVAKANSSPSSSSSSSALHSSSRRPRSCVKAHGLVLKPHQFQTNPSRTLDTLVEKPTQLSSRQRKLREKSDLDESFESAKTAEEMIGAFKKMEACFDERELGLALLKVGLRLDQDGEDPEKALSYAERALKALDQDGYLNRANRMLGRLEEEGIASVGDIRAVLHAVQVGLGNVKTAMGRREEALENLKKALEIKEIIFEKDSKELGMAYRNLAEVYVSVLNFKEALPFASKALEIHIKELGHNSVEVAHDRRVLGVIYTGMEEHEKALEQNELSQKVLRNWGLSSELLRAEIDAADMQIALGKYDEAIDTLKGVVQQTEKDSENRALVFISMGKALCNQENFADAKRCLEIACGILEKKERVSPIEVADAYLEISTQYETMNGFDTAISLLKRALSLFERQPQQQTSEGSVSARIGWLLMLKGEVPQAIPYLESAAEKMKESFGSKHFGVGYIYNNLGAAYLELERPQSAAQMFAVAKDIMDVSLGPHHADSIEACQNLAKAYSGMGSYALAIEFQQQVVDAWDGHGASAADELKEAQCFLQELKTKAHGTSTNLKPTKALPLPTNSLATRISQLGVNKNSASSTQ</sequence>
<keyword evidence="8" id="KW-0445">Lipid transport</keyword>
<dbReference type="InterPro" id="IPR007241">
    <property type="entry name" value="Autophagy-rel_prot_9"/>
</dbReference>
<comment type="caution">
    <text evidence="13">The sequence shown here is derived from an EMBL/GenBank/DDBJ whole genome shotgun (WGS) entry which is preliminary data.</text>
</comment>
<dbReference type="PANTHER" id="PTHR13038:SF10">
    <property type="entry name" value="AUTOPHAGY-RELATED PROTEIN 9"/>
    <property type="match status" value="1"/>
</dbReference>
<feature type="repeat" description="TPR" evidence="10">
    <location>
        <begin position="1221"/>
        <end position="1254"/>
    </location>
</feature>
<keyword evidence="5 12" id="KW-0812">Transmembrane</keyword>
<evidence type="ECO:0000256" key="3">
    <source>
        <dbReference type="ARBA" id="ARBA00018074"/>
    </source>
</evidence>
<dbReference type="EMBL" id="AWWV01010563">
    <property type="protein sequence ID" value="OMO78463.1"/>
    <property type="molecule type" value="Genomic_DNA"/>
</dbReference>
<dbReference type="GO" id="GO:0061709">
    <property type="term" value="P:reticulophagy"/>
    <property type="evidence" value="ECO:0007669"/>
    <property type="project" value="TreeGrafter"/>
</dbReference>
<evidence type="ECO:0000313" key="13">
    <source>
        <dbReference type="EMBL" id="OMO78463.1"/>
    </source>
</evidence>
<dbReference type="Proteomes" id="UP000188268">
    <property type="component" value="Unassembled WGS sequence"/>
</dbReference>
<dbReference type="GO" id="GO:0006869">
    <property type="term" value="P:lipid transport"/>
    <property type="evidence" value="ECO:0007669"/>
    <property type="project" value="UniProtKB-KW"/>
</dbReference>
<evidence type="ECO:0000256" key="4">
    <source>
        <dbReference type="ARBA" id="ARBA00022448"/>
    </source>
</evidence>
<dbReference type="InterPro" id="IPR011990">
    <property type="entry name" value="TPR-like_helical_dom_sf"/>
</dbReference>
<reference evidence="13 14" key="1">
    <citation type="submission" date="2013-09" db="EMBL/GenBank/DDBJ databases">
        <title>Corchorus capsularis genome sequencing.</title>
        <authorList>
            <person name="Alam M."/>
            <person name="Haque M.S."/>
            <person name="Islam M.S."/>
            <person name="Emdad E.M."/>
            <person name="Islam M.M."/>
            <person name="Ahmed B."/>
            <person name="Halim A."/>
            <person name="Hossen Q.M.M."/>
            <person name="Hossain M.Z."/>
            <person name="Ahmed R."/>
            <person name="Khan M.M."/>
            <person name="Islam R."/>
            <person name="Rashid M.M."/>
            <person name="Khan S.A."/>
            <person name="Rahman M.S."/>
            <person name="Alam M."/>
        </authorList>
    </citation>
    <scope>NUCLEOTIDE SEQUENCE [LARGE SCALE GENOMIC DNA]</scope>
    <source>
        <strain evidence="14">cv. CVL-1</strain>
        <tissue evidence="13">Whole seedling</tissue>
    </source>
</reference>
<dbReference type="SMART" id="SM00028">
    <property type="entry name" value="TPR"/>
    <property type="match status" value="8"/>
</dbReference>
<name>A0A1R3I798_COCAP</name>
<organism evidence="13 14">
    <name type="scientific">Corchorus capsularis</name>
    <name type="common">Jute</name>
    <dbReference type="NCBI Taxonomy" id="210143"/>
    <lineage>
        <taxon>Eukaryota</taxon>
        <taxon>Viridiplantae</taxon>
        <taxon>Streptophyta</taxon>
        <taxon>Embryophyta</taxon>
        <taxon>Tracheophyta</taxon>
        <taxon>Spermatophyta</taxon>
        <taxon>Magnoliopsida</taxon>
        <taxon>eudicotyledons</taxon>
        <taxon>Gunneridae</taxon>
        <taxon>Pentapetalae</taxon>
        <taxon>rosids</taxon>
        <taxon>malvids</taxon>
        <taxon>Malvales</taxon>
        <taxon>Malvaceae</taxon>
        <taxon>Grewioideae</taxon>
        <taxon>Apeibeae</taxon>
        <taxon>Corchorus</taxon>
    </lineage>
</organism>
<evidence type="ECO:0000256" key="12">
    <source>
        <dbReference type="SAM" id="Phobius"/>
    </source>
</evidence>
<keyword evidence="9 12" id="KW-0472">Membrane</keyword>
<feature type="transmembrane region" description="Helical" evidence="12">
    <location>
        <begin position="440"/>
        <end position="459"/>
    </location>
</feature>
<keyword evidence="4" id="KW-0813">Transport</keyword>
<dbReference type="GO" id="GO:0034045">
    <property type="term" value="C:phagophore assembly site membrane"/>
    <property type="evidence" value="ECO:0007669"/>
    <property type="project" value="UniProtKB-SubCell"/>
</dbReference>
<dbReference type="GO" id="GO:0034727">
    <property type="term" value="P:piecemeal microautophagy of the nucleus"/>
    <property type="evidence" value="ECO:0007669"/>
    <property type="project" value="TreeGrafter"/>
</dbReference>
<evidence type="ECO:0000256" key="8">
    <source>
        <dbReference type="ARBA" id="ARBA00023055"/>
    </source>
</evidence>
<feature type="compositionally biased region" description="Low complexity" evidence="11">
    <location>
        <begin position="859"/>
        <end position="872"/>
    </location>
</feature>
<keyword evidence="7" id="KW-0072">Autophagy</keyword>
<evidence type="ECO:0000256" key="10">
    <source>
        <dbReference type="PROSITE-ProRule" id="PRU00339"/>
    </source>
</evidence>
<evidence type="ECO:0000256" key="2">
    <source>
        <dbReference type="ARBA" id="ARBA00006185"/>
    </source>
</evidence>
<dbReference type="Gene3D" id="1.25.40.10">
    <property type="entry name" value="Tetratricopeptide repeat domain"/>
    <property type="match status" value="3"/>
</dbReference>
<feature type="transmembrane region" description="Helical" evidence="12">
    <location>
        <begin position="157"/>
        <end position="179"/>
    </location>
</feature>
<proteinExistence type="inferred from homology"/>
<dbReference type="GO" id="GO:0005776">
    <property type="term" value="C:autophagosome"/>
    <property type="evidence" value="ECO:0007669"/>
    <property type="project" value="TreeGrafter"/>
</dbReference>
<dbReference type="Pfam" id="PF13181">
    <property type="entry name" value="TPR_8"/>
    <property type="match status" value="1"/>
</dbReference>
<dbReference type="GO" id="GO:0034497">
    <property type="term" value="P:protein localization to phagophore assembly site"/>
    <property type="evidence" value="ECO:0007669"/>
    <property type="project" value="TreeGrafter"/>
</dbReference>
<feature type="transmembrane region" description="Helical" evidence="12">
    <location>
        <begin position="87"/>
        <end position="114"/>
    </location>
</feature>
<keyword evidence="14" id="KW-1185">Reference proteome</keyword>